<dbReference type="CDD" id="cd06261">
    <property type="entry name" value="TM_PBP2"/>
    <property type="match status" value="2"/>
</dbReference>
<comment type="subcellular location">
    <subcellularLocation>
        <location evidence="1">Cell inner membrane</location>
        <topology evidence="1">Multi-pass membrane protein</topology>
    </subcellularLocation>
    <subcellularLocation>
        <location evidence="8">Cell membrane</location>
        <topology evidence="8">Multi-pass membrane protein</topology>
    </subcellularLocation>
</comment>
<keyword evidence="6 8" id="KW-1133">Transmembrane helix</keyword>
<dbReference type="RefSeq" id="WP_259857857.1">
    <property type="nucleotide sequence ID" value="NZ_BAAAST010000016.1"/>
</dbReference>
<dbReference type="PROSITE" id="PS50928">
    <property type="entry name" value="ABC_TM1"/>
    <property type="match status" value="2"/>
</dbReference>
<dbReference type="EMBL" id="CP073720">
    <property type="protein sequence ID" value="UWP80099.1"/>
    <property type="molecule type" value="Genomic_DNA"/>
</dbReference>
<reference evidence="11" key="2">
    <citation type="submission" date="2022-09" db="EMBL/GenBank/DDBJ databases">
        <title>Biosynthetic gene clusters of Dactylosporangioum fulvum.</title>
        <authorList>
            <person name="Caradec T."/>
        </authorList>
    </citation>
    <scope>NUCLEOTIDE SEQUENCE</scope>
    <source>
        <strain evidence="11">NRRL B-16292</strain>
    </source>
</reference>
<evidence type="ECO:0000256" key="5">
    <source>
        <dbReference type="ARBA" id="ARBA00022692"/>
    </source>
</evidence>
<feature type="transmembrane region" description="Helical" evidence="8">
    <location>
        <begin position="320"/>
        <end position="348"/>
    </location>
</feature>
<feature type="domain" description="ABC transmembrane type-1" evidence="10">
    <location>
        <begin position="82"/>
        <end position="293"/>
    </location>
</feature>
<dbReference type="PANTHER" id="PTHR43357">
    <property type="entry name" value="INNER MEMBRANE ABC TRANSPORTER PERMEASE PROTEIN YDCV"/>
    <property type="match status" value="1"/>
</dbReference>
<evidence type="ECO:0000256" key="6">
    <source>
        <dbReference type="ARBA" id="ARBA00022989"/>
    </source>
</evidence>
<keyword evidence="5 8" id="KW-0812">Transmembrane</keyword>
<evidence type="ECO:0000256" key="2">
    <source>
        <dbReference type="ARBA" id="ARBA00022448"/>
    </source>
</evidence>
<name>A0ABY5VTF2_9ACTN</name>
<evidence type="ECO:0000256" key="8">
    <source>
        <dbReference type="RuleBase" id="RU363032"/>
    </source>
</evidence>
<sequence>MGSQVSRSPDADVVPVESQAAATASRPRTVARLLPTRGIHLLGLVAIATVAYPLIAIVVRSSQNLPAAWQAIVDEPTMGRALLYTVLLALGCVIIALVAGVLLALCVANLPRRWYNAAQILCTLPIFLPPVAAVVGWIFVFAPTIGYGNVLIRKLFGMETNRGPFNIYSLTWIILITAMYLISYVFLFVSTALRESDATLELSARVFGAGWLGSQLRVVLPSIRPALYYSVGICLLLGLGQFAAPLLLGVTAKVDVITTVMYTFMAGSPPNVDSAALLALPLLVAAVVVVAVQRRSLGSMRRYQSISRGASRARLPRRAFVIFPALYVTLAIVPPLVALVLVSLSPYWRGEINFSTMTFDSYTQVFDNRAFVDSIVTTLQVTLIGMVVALVLSVLVGLYLTRSRSRVARVLDFVLNLPVATPGIVIGLAILISYGLGFLSLYGTTTIFVIAYVYLYLIFGLRMVVSGLSRIPDSLENAARVSGASAFGALVRIVLPLLRGSLASSALLMLVLMSHEFAASSALKTGPIQVLSTKLYDAYTTGIYPQVAALALIMVAISAVCAAVVLGMRGGRNLEL</sequence>
<feature type="region of interest" description="Disordered" evidence="9">
    <location>
        <begin position="1"/>
        <end position="20"/>
    </location>
</feature>
<dbReference type="Pfam" id="PF00528">
    <property type="entry name" value="BPD_transp_1"/>
    <property type="match status" value="2"/>
</dbReference>
<feature type="domain" description="ABC transmembrane type-1" evidence="10">
    <location>
        <begin position="375"/>
        <end position="565"/>
    </location>
</feature>
<feature type="transmembrane region" description="Helical" evidence="8">
    <location>
        <begin position="381"/>
        <end position="401"/>
    </location>
</feature>
<evidence type="ECO:0000256" key="4">
    <source>
        <dbReference type="ARBA" id="ARBA00022519"/>
    </source>
</evidence>
<dbReference type="Proteomes" id="UP001059617">
    <property type="component" value="Chromosome"/>
</dbReference>
<feature type="transmembrane region" description="Helical" evidence="8">
    <location>
        <begin position="272"/>
        <end position="292"/>
    </location>
</feature>
<evidence type="ECO:0000313" key="12">
    <source>
        <dbReference type="Proteomes" id="UP001059617"/>
    </source>
</evidence>
<feature type="transmembrane region" description="Helical" evidence="8">
    <location>
        <begin position="81"/>
        <end position="108"/>
    </location>
</feature>
<feature type="transmembrane region" description="Helical" evidence="8">
    <location>
        <begin position="413"/>
        <end position="435"/>
    </location>
</feature>
<comment type="similarity">
    <text evidence="8">Belongs to the binding-protein-dependent transport system permease family.</text>
</comment>
<evidence type="ECO:0000313" key="11">
    <source>
        <dbReference type="EMBL" id="UWP80099.1"/>
    </source>
</evidence>
<evidence type="ECO:0000256" key="3">
    <source>
        <dbReference type="ARBA" id="ARBA00022475"/>
    </source>
</evidence>
<feature type="transmembrane region" description="Helical" evidence="8">
    <location>
        <begin position="226"/>
        <end position="252"/>
    </location>
</feature>
<reference evidence="11" key="1">
    <citation type="submission" date="2021-04" db="EMBL/GenBank/DDBJ databases">
        <authorList>
            <person name="Hartkoorn R.C."/>
            <person name="Beaudoing E."/>
            <person name="Hot D."/>
        </authorList>
    </citation>
    <scope>NUCLEOTIDE SEQUENCE</scope>
    <source>
        <strain evidence="11">NRRL B-16292</strain>
    </source>
</reference>
<feature type="transmembrane region" description="Helical" evidence="8">
    <location>
        <begin position="120"/>
        <end position="145"/>
    </location>
</feature>
<keyword evidence="2 8" id="KW-0813">Transport</keyword>
<keyword evidence="7 8" id="KW-0472">Membrane</keyword>
<keyword evidence="12" id="KW-1185">Reference proteome</keyword>
<feature type="transmembrane region" description="Helical" evidence="8">
    <location>
        <begin position="41"/>
        <end position="61"/>
    </location>
</feature>
<keyword evidence="3" id="KW-1003">Cell membrane</keyword>
<feature type="transmembrane region" description="Helical" evidence="8">
    <location>
        <begin position="441"/>
        <end position="461"/>
    </location>
</feature>
<feature type="transmembrane region" description="Helical" evidence="8">
    <location>
        <begin position="165"/>
        <end position="189"/>
    </location>
</feature>
<feature type="transmembrane region" description="Helical" evidence="8">
    <location>
        <begin position="543"/>
        <end position="566"/>
    </location>
</feature>
<evidence type="ECO:0000259" key="10">
    <source>
        <dbReference type="PROSITE" id="PS50928"/>
    </source>
</evidence>
<proteinExistence type="inferred from homology"/>
<dbReference type="InterPro" id="IPR035906">
    <property type="entry name" value="MetI-like_sf"/>
</dbReference>
<dbReference type="SUPFAM" id="SSF161098">
    <property type="entry name" value="MetI-like"/>
    <property type="match status" value="2"/>
</dbReference>
<keyword evidence="4" id="KW-0997">Cell inner membrane</keyword>
<dbReference type="InterPro" id="IPR000515">
    <property type="entry name" value="MetI-like"/>
</dbReference>
<accession>A0ABY5VTF2</accession>
<evidence type="ECO:0000256" key="7">
    <source>
        <dbReference type="ARBA" id="ARBA00023136"/>
    </source>
</evidence>
<evidence type="ECO:0000256" key="1">
    <source>
        <dbReference type="ARBA" id="ARBA00004429"/>
    </source>
</evidence>
<evidence type="ECO:0000256" key="9">
    <source>
        <dbReference type="SAM" id="MobiDB-lite"/>
    </source>
</evidence>
<organism evidence="11 12">
    <name type="scientific">Dactylosporangium fulvum</name>
    <dbReference type="NCBI Taxonomy" id="53359"/>
    <lineage>
        <taxon>Bacteria</taxon>
        <taxon>Bacillati</taxon>
        <taxon>Actinomycetota</taxon>
        <taxon>Actinomycetes</taxon>
        <taxon>Micromonosporales</taxon>
        <taxon>Micromonosporaceae</taxon>
        <taxon>Dactylosporangium</taxon>
    </lineage>
</organism>
<gene>
    <name evidence="11" type="ORF">Dfulv_33730</name>
</gene>
<protein>
    <submittedName>
        <fullName evidence="11">ABC transporter permease subunit</fullName>
    </submittedName>
</protein>
<dbReference type="Gene3D" id="1.10.3720.10">
    <property type="entry name" value="MetI-like"/>
    <property type="match status" value="2"/>
</dbReference>
<dbReference type="PANTHER" id="PTHR43357:SF4">
    <property type="entry name" value="INNER MEMBRANE ABC TRANSPORTER PERMEASE PROTEIN YDCV"/>
    <property type="match status" value="1"/>
</dbReference>